<accession>A0A5J9WFJ1</accession>
<comment type="caution">
    <text evidence="1">The sequence shown here is derived from an EMBL/GenBank/DDBJ whole genome shotgun (WGS) entry which is preliminary data.</text>
</comment>
<keyword evidence="2" id="KW-1185">Reference proteome</keyword>
<dbReference type="Proteomes" id="UP000324897">
    <property type="component" value="Chromosome 5"/>
</dbReference>
<gene>
    <name evidence="1" type="ORF">EJB05_05551</name>
</gene>
<reference evidence="1 2" key="1">
    <citation type="journal article" date="2019" name="Sci. Rep.">
        <title>A high-quality genome of Eragrostis curvula grass provides insights into Poaceae evolution and supports new strategies to enhance forage quality.</title>
        <authorList>
            <person name="Carballo J."/>
            <person name="Santos B.A.C.M."/>
            <person name="Zappacosta D."/>
            <person name="Garbus I."/>
            <person name="Selva J.P."/>
            <person name="Gallo C.A."/>
            <person name="Diaz A."/>
            <person name="Albertini E."/>
            <person name="Caccamo M."/>
            <person name="Echenique V."/>
        </authorList>
    </citation>
    <scope>NUCLEOTIDE SEQUENCE [LARGE SCALE GENOMIC DNA]</scope>
    <source>
        <strain evidence="2">cv. Victoria</strain>
        <tissue evidence="1">Leaf</tissue>
    </source>
</reference>
<dbReference type="EMBL" id="RWGY01000004">
    <property type="protein sequence ID" value="TVU46034.1"/>
    <property type="molecule type" value="Genomic_DNA"/>
</dbReference>
<evidence type="ECO:0000313" key="1">
    <source>
        <dbReference type="EMBL" id="TVU46034.1"/>
    </source>
</evidence>
<protein>
    <submittedName>
        <fullName evidence="1">Uncharacterized protein</fullName>
    </submittedName>
</protein>
<sequence>MVQVWRRSRLLLLPNPAAGICEGCDAASSPLPDLRCRKGADHHCLPFLFLYPRIFTTPDLHVRIVFPNLAKILRGFIPCCLPFALPSCLLIHCLRALNPWLITRRIGDRAMWKRVVWMERGYTWSKNVLRAIRRNPSGDWTRGIW</sequence>
<dbReference type="Gramene" id="TVU46034">
    <property type="protein sequence ID" value="TVU46034"/>
    <property type="gene ID" value="EJB05_05551"/>
</dbReference>
<proteinExistence type="predicted"/>
<dbReference type="AlphaFoldDB" id="A0A5J9WFJ1"/>
<evidence type="ECO:0000313" key="2">
    <source>
        <dbReference type="Proteomes" id="UP000324897"/>
    </source>
</evidence>
<organism evidence="1 2">
    <name type="scientific">Eragrostis curvula</name>
    <name type="common">weeping love grass</name>
    <dbReference type="NCBI Taxonomy" id="38414"/>
    <lineage>
        <taxon>Eukaryota</taxon>
        <taxon>Viridiplantae</taxon>
        <taxon>Streptophyta</taxon>
        <taxon>Embryophyta</taxon>
        <taxon>Tracheophyta</taxon>
        <taxon>Spermatophyta</taxon>
        <taxon>Magnoliopsida</taxon>
        <taxon>Liliopsida</taxon>
        <taxon>Poales</taxon>
        <taxon>Poaceae</taxon>
        <taxon>PACMAD clade</taxon>
        <taxon>Chloridoideae</taxon>
        <taxon>Eragrostideae</taxon>
        <taxon>Eragrostidinae</taxon>
        <taxon>Eragrostis</taxon>
    </lineage>
</organism>
<name>A0A5J9WFJ1_9POAL</name>